<organism evidence="1 2">
    <name type="scientific">Algoriphagus limi</name>
    <dbReference type="NCBI Taxonomy" id="2975273"/>
    <lineage>
        <taxon>Bacteria</taxon>
        <taxon>Pseudomonadati</taxon>
        <taxon>Bacteroidota</taxon>
        <taxon>Cytophagia</taxon>
        <taxon>Cytophagales</taxon>
        <taxon>Cyclobacteriaceae</taxon>
        <taxon>Algoriphagus</taxon>
    </lineage>
</organism>
<dbReference type="EMBL" id="JANWGH010000003">
    <property type="protein sequence ID" value="MCS5491584.1"/>
    <property type="molecule type" value="Genomic_DNA"/>
</dbReference>
<accession>A0ABT2G8I4</accession>
<evidence type="ECO:0000313" key="2">
    <source>
        <dbReference type="Proteomes" id="UP001206788"/>
    </source>
</evidence>
<proteinExistence type="predicted"/>
<evidence type="ECO:0000313" key="1">
    <source>
        <dbReference type="EMBL" id="MCS5491584.1"/>
    </source>
</evidence>
<reference evidence="1 2" key="1">
    <citation type="submission" date="2022-08" db="EMBL/GenBank/DDBJ databases">
        <title>Algoriphagus sp. CAU 1643 isolated from mud.</title>
        <authorList>
            <person name="Kim W."/>
        </authorList>
    </citation>
    <scope>NUCLEOTIDE SEQUENCE [LARGE SCALE GENOMIC DNA]</scope>
    <source>
        <strain evidence="1 2">CAU 1643</strain>
    </source>
</reference>
<dbReference type="SUPFAM" id="SSF101898">
    <property type="entry name" value="NHL repeat"/>
    <property type="match status" value="1"/>
</dbReference>
<sequence>MNIGKSALILAIILVTAATGYWLYSKYSSEPRLQNRQLISDNAVFIFETEQADQSWNTLVNHSLWEKISIFPAFEEIAENLSQLDSLTGYQGQISRLLNGNLLSISYHPIGTENFELLYILQQEKSEFENLLASLRNQIPADIKITDRNYTDIEILEVVKGTDERLYSFAHLGGLLVFSESSFLVEEAIRMYEAPQSISSSWEDFTITQEKGSLGRLWLSGKSIAHLIKGTSKDRESIQIKSLENLDAQAAYDLILDSNQIRLEGEISLFDQVTFTPSLQANWSEIQEGISARALSITQYNLPGIFEIQELTNRGFTPKSTIQGEVQRNLIDQGFLDGLSGELYFQELEPNSDGSKNLILVSRIVNDNAPISILRSYLEQENPTYSDFYRDAEIFFVGTEELPAYLFSGKFQGFPQTFITKRGNLLFFANSQSAMKMLIDDLEGGFTWGYSRFPENLKTVISPSAGFSQTYRLKEIWNSWTDQANSSWSSFFQRYRPSFTSFDYLTLRINQVGNQKKSSILVPFDDSAPAPVEAQASVSLASQKQIEFESPLIWGPQSIINYQDGTEDIIVQDENHTFHLLNSDGTLVYSVPLSGKILGDAFQVDYYKNDKLQVLLATADKVYGIDRLGNPLTGYPFNFDQKLTHLQLVDYDNNREYRYFLATAEGDLFLLDKTGTRLDGWNPNSIGYPSFQNPNHFRVPGKGDYMGTLSKSGKLHLFNRRGEAQEGSPFDLSGEFNSGLFFGRMNASNQYGLTGVTQDGQVIQVNFDGEVINRNQLIKDDRDSEFFLIPDQRNQSFLIVSKTYNQLKAFNSKEEELFNLRVSEGNLIYQYFDFGGDRQIFVVVDPEQNFAFLYDLSGNLLTNLPLDSSGSIQISYDQRNNQYLIRTITGNRLVSYLLSA</sequence>
<evidence type="ECO:0008006" key="3">
    <source>
        <dbReference type="Google" id="ProtNLM"/>
    </source>
</evidence>
<comment type="caution">
    <text evidence="1">The sequence shown here is derived from an EMBL/GenBank/DDBJ whole genome shotgun (WGS) entry which is preliminary data.</text>
</comment>
<name>A0ABT2G8I4_9BACT</name>
<dbReference type="Proteomes" id="UP001206788">
    <property type="component" value="Unassembled WGS sequence"/>
</dbReference>
<keyword evidence="2" id="KW-1185">Reference proteome</keyword>
<dbReference type="RefSeq" id="WP_259415212.1">
    <property type="nucleotide sequence ID" value="NZ_JANWGH010000003.1"/>
</dbReference>
<gene>
    <name evidence="1" type="ORF">NY014_14170</name>
</gene>
<protein>
    <recommendedName>
        <fullName evidence="3">DUF3352 domain-containing protein</fullName>
    </recommendedName>
</protein>